<feature type="domain" description="NADH:flavin oxidoreductase/NADH oxidase N-terminal" evidence="1">
    <location>
        <begin position="5"/>
        <end position="37"/>
    </location>
</feature>
<dbReference type="Pfam" id="PF00724">
    <property type="entry name" value="Oxidored_FMN"/>
    <property type="match status" value="1"/>
</dbReference>
<dbReference type="RefSeq" id="WP_113045686.1">
    <property type="nucleotide sequence ID" value="NZ_QMFZ01000010.1"/>
</dbReference>
<evidence type="ECO:0000313" key="3">
    <source>
        <dbReference type="Proteomes" id="UP000252458"/>
    </source>
</evidence>
<keyword evidence="3" id="KW-1185">Reference proteome</keyword>
<comment type="caution">
    <text evidence="2">The sequence shown here is derived from an EMBL/GenBank/DDBJ whole genome shotgun (WGS) entry which is preliminary data.</text>
</comment>
<organism evidence="2 3">
    <name type="scientific">Burkholderia reimsis</name>
    <dbReference type="NCBI Taxonomy" id="2234132"/>
    <lineage>
        <taxon>Bacteria</taxon>
        <taxon>Pseudomonadati</taxon>
        <taxon>Pseudomonadota</taxon>
        <taxon>Betaproteobacteria</taxon>
        <taxon>Burkholderiales</taxon>
        <taxon>Burkholderiaceae</taxon>
        <taxon>Burkholderia</taxon>
    </lineage>
</organism>
<evidence type="ECO:0000313" key="2">
    <source>
        <dbReference type="EMBL" id="RBB39391.1"/>
    </source>
</evidence>
<dbReference type="EMBL" id="QMFZ01000010">
    <property type="protein sequence ID" value="RBB39391.1"/>
    <property type="molecule type" value="Genomic_DNA"/>
</dbReference>
<dbReference type="Gene3D" id="3.20.20.70">
    <property type="entry name" value="Aldolase class I"/>
    <property type="match status" value="1"/>
</dbReference>
<proteinExistence type="predicted"/>
<sequence length="65" mass="7137">MSDCDAQIEGWRNVAEAVHAEGARIFLQRWHAGRMSHPAFHDGALPVVPSAVAFEGRILNGGNRR</sequence>
<dbReference type="InterPro" id="IPR013785">
    <property type="entry name" value="Aldolase_TIM"/>
</dbReference>
<dbReference type="AlphaFoldDB" id="A0A365QVN2"/>
<protein>
    <recommendedName>
        <fullName evidence="1">NADH:flavin oxidoreductase/NADH oxidase N-terminal domain-containing protein</fullName>
    </recommendedName>
</protein>
<evidence type="ECO:0000259" key="1">
    <source>
        <dbReference type="Pfam" id="PF00724"/>
    </source>
</evidence>
<dbReference type="GO" id="GO:0016491">
    <property type="term" value="F:oxidoreductase activity"/>
    <property type="evidence" value="ECO:0007669"/>
    <property type="project" value="InterPro"/>
</dbReference>
<reference evidence="2 3" key="1">
    <citation type="submission" date="2018-06" db="EMBL/GenBank/DDBJ databases">
        <title>Draft genome sequence of Burkholderia reimsis strain BE51 isolated from a French agricultural soil.</title>
        <authorList>
            <person name="Esmaeel Q."/>
        </authorList>
    </citation>
    <scope>NUCLEOTIDE SEQUENCE [LARGE SCALE GENOMIC DNA]</scope>
    <source>
        <strain evidence="2 3">BE51</strain>
    </source>
</reference>
<gene>
    <name evidence="2" type="ORF">DPV79_14230</name>
</gene>
<accession>A0A365QVN2</accession>
<dbReference type="GO" id="GO:0010181">
    <property type="term" value="F:FMN binding"/>
    <property type="evidence" value="ECO:0007669"/>
    <property type="project" value="InterPro"/>
</dbReference>
<dbReference type="Proteomes" id="UP000252458">
    <property type="component" value="Unassembled WGS sequence"/>
</dbReference>
<dbReference type="InterPro" id="IPR001155">
    <property type="entry name" value="OxRdtase_FMN_N"/>
</dbReference>
<name>A0A365QVN2_9BURK</name>
<dbReference type="SUPFAM" id="SSF51395">
    <property type="entry name" value="FMN-linked oxidoreductases"/>
    <property type="match status" value="1"/>
</dbReference>